<evidence type="ECO:0000259" key="4">
    <source>
        <dbReference type="PROSITE" id="PS50995"/>
    </source>
</evidence>
<reference evidence="6" key="1">
    <citation type="submission" date="2018-10" db="EMBL/GenBank/DDBJ databases">
        <authorList>
            <person name="Peiro R."/>
            <person name="Begona"/>
            <person name="Cbmso G."/>
            <person name="Lopez M."/>
            <person name="Gonzalez S."/>
            <person name="Sacristan E."/>
            <person name="Castillo E."/>
        </authorList>
    </citation>
    <scope>NUCLEOTIDE SEQUENCE [LARGE SCALE GENOMIC DNA]</scope>
</reference>
<keyword evidence="1" id="KW-0805">Transcription regulation</keyword>
<evidence type="ECO:0000256" key="1">
    <source>
        <dbReference type="ARBA" id="ARBA00023015"/>
    </source>
</evidence>
<name>A0A3S4FBI8_9BRAD</name>
<protein>
    <submittedName>
        <fullName evidence="5">Transcriptional regulator SlyA</fullName>
    </submittedName>
</protein>
<dbReference type="Proteomes" id="UP000289200">
    <property type="component" value="Unassembled WGS sequence"/>
</dbReference>
<dbReference type="InterPro" id="IPR036388">
    <property type="entry name" value="WH-like_DNA-bd_sf"/>
</dbReference>
<dbReference type="InterPro" id="IPR036390">
    <property type="entry name" value="WH_DNA-bd_sf"/>
</dbReference>
<dbReference type="PRINTS" id="PR00598">
    <property type="entry name" value="HTHMARR"/>
</dbReference>
<dbReference type="PROSITE" id="PS50995">
    <property type="entry name" value="HTH_MARR_2"/>
    <property type="match status" value="1"/>
</dbReference>
<dbReference type="InterPro" id="IPR039422">
    <property type="entry name" value="MarR/SlyA-like"/>
</dbReference>
<organism evidence="5 6">
    <name type="scientific">Rhodoplanes serenus</name>
    <dbReference type="NCBI Taxonomy" id="200615"/>
    <lineage>
        <taxon>Bacteria</taxon>
        <taxon>Pseudomonadati</taxon>
        <taxon>Pseudomonadota</taxon>
        <taxon>Alphaproteobacteria</taxon>
        <taxon>Hyphomicrobiales</taxon>
        <taxon>Nitrobacteraceae</taxon>
        <taxon>Rhodoplanes</taxon>
    </lineage>
</organism>
<dbReference type="EMBL" id="UWOC01000169">
    <property type="protein sequence ID" value="VCU10400.1"/>
    <property type="molecule type" value="Genomic_DNA"/>
</dbReference>
<dbReference type="SUPFAM" id="SSF46785">
    <property type="entry name" value="Winged helix' DNA-binding domain"/>
    <property type="match status" value="1"/>
</dbReference>
<keyword evidence="6" id="KW-1185">Reference proteome</keyword>
<feature type="domain" description="HTH marR-type" evidence="4">
    <location>
        <begin position="7"/>
        <end position="139"/>
    </location>
</feature>
<evidence type="ECO:0000313" key="5">
    <source>
        <dbReference type="EMBL" id="VCU10400.1"/>
    </source>
</evidence>
<dbReference type="InterPro" id="IPR000835">
    <property type="entry name" value="HTH_MarR-typ"/>
</dbReference>
<keyword evidence="3" id="KW-0804">Transcription</keyword>
<sequence>MIIDDNDKGLGFLIAETARLHRKLLDRRLQPFGLTRAQWAVLAVLVRRDGRTQSEIAEELEIEKPTAGRLLDHLEQLAWIERRPTPADRRVWRVHIPPAARPRIAAVADVVRDTRHVMVQGLSADQQLLLVRQLGAIKTNMVAALGEAAGDPG</sequence>
<dbReference type="PANTHER" id="PTHR33164:SF64">
    <property type="entry name" value="TRANSCRIPTIONAL REGULATOR SLYA"/>
    <property type="match status" value="1"/>
</dbReference>
<dbReference type="GO" id="GO:0003677">
    <property type="term" value="F:DNA binding"/>
    <property type="evidence" value="ECO:0007669"/>
    <property type="project" value="UniProtKB-KW"/>
</dbReference>
<dbReference type="SMART" id="SM00347">
    <property type="entry name" value="HTH_MARR"/>
    <property type="match status" value="1"/>
</dbReference>
<dbReference type="PANTHER" id="PTHR33164">
    <property type="entry name" value="TRANSCRIPTIONAL REGULATOR, MARR FAMILY"/>
    <property type="match status" value="1"/>
</dbReference>
<dbReference type="GO" id="GO:0006950">
    <property type="term" value="P:response to stress"/>
    <property type="evidence" value="ECO:0007669"/>
    <property type="project" value="TreeGrafter"/>
</dbReference>
<comment type="caution">
    <text evidence="5">The sequence shown here is derived from an EMBL/GenBank/DDBJ whole genome shotgun (WGS) entry which is preliminary data.</text>
</comment>
<evidence type="ECO:0000256" key="3">
    <source>
        <dbReference type="ARBA" id="ARBA00023163"/>
    </source>
</evidence>
<dbReference type="GO" id="GO:0003700">
    <property type="term" value="F:DNA-binding transcription factor activity"/>
    <property type="evidence" value="ECO:0007669"/>
    <property type="project" value="InterPro"/>
</dbReference>
<proteinExistence type="predicted"/>
<evidence type="ECO:0000313" key="6">
    <source>
        <dbReference type="Proteomes" id="UP000289200"/>
    </source>
</evidence>
<dbReference type="RefSeq" id="WP_129610505.1">
    <property type="nucleotide sequence ID" value="NZ_UWOC01000169.1"/>
</dbReference>
<keyword evidence="2" id="KW-0238">DNA-binding</keyword>
<dbReference type="Pfam" id="PF12802">
    <property type="entry name" value="MarR_2"/>
    <property type="match status" value="1"/>
</dbReference>
<dbReference type="AlphaFoldDB" id="A0A3S4FBI8"/>
<accession>A0A3S4FBI8</accession>
<evidence type="ECO:0000256" key="2">
    <source>
        <dbReference type="ARBA" id="ARBA00023125"/>
    </source>
</evidence>
<gene>
    <name evidence="5" type="primary">slyA_2</name>
    <name evidence="5" type="ORF">RHODGE_RHODGE_03590</name>
</gene>
<dbReference type="OrthoDB" id="7949807at2"/>
<dbReference type="Gene3D" id="1.10.10.10">
    <property type="entry name" value="Winged helix-like DNA-binding domain superfamily/Winged helix DNA-binding domain"/>
    <property type="match status" value="1"/>
</dbReference>